<protein>
    <submittedName>
        <fullName evidence="2">Uncharacterized protein</fullName>
    </submittedName>
</protein>
<proteinExistence type="predicted"/>
<gene>
    <name evidence="2" type="ORF">CRHIZ90672A_00002444</name>
</gene>
<dbReference type="Proteomes" id="UP000696573">
    <property type="component" value="Unassembled WGS sequence"/>
</dbReference>
<keyword evidence="1" id="KW-0812">Transmembrane</keyword>
<accession>A0A9N9YQK1</accession>
<evidence type="ECO:0000313" key="3">
    <source>
        <dbReference type="Proteomes" id="UP000696573"/>
    </source>
</evidence>
<comment type="caution">
    <text evidence="2">The sequence shown here is derived from an EMBL/GenBank/DDBJ whole genome shotgun (WGS) entry which is preliminary data.</text>
</comment>
<dbReference type="AlphaFoldDB" id="A0A9N9YQK1"/>
<feature type="transmembrane region" description="Helical" evidence="1">
    <location>
        <begin position="296"/>
        <end position="320"/>
    </location>
</feature>
<feature type="transmembrane region" description="Helical" evidence="1">
    <location>
        <begin position="92"/>
        <end position="110"/>
    </location>
</feature>
<dbReference type="OrthoDB" id="5144228at2759"/>
<dbReference type="EMBL" id="CABFNQ020000744">
    <property type="protein sequence ID" value="CAH0032621.1"/>
    <property type="molecule type" value="Genomic_DNA"/>
</dbReference>
<feature type="transmembrane region" description="Helical" evidence="1">
    <location>
        <begin position="130"/>
        <end position="151"/>
    </location>
</feature>
<feature type="transmembrane region" description="Helical" evidence="1">
    <location>
        <begin position="49"/>
        <end position="71"/>
    </location>
</feature>
<keyword evidence="1" id="KW-1133">Transmembrane helix</keyword>
<keyword evidence="3" id="KW-1185">Reference proteome</keyword>
<sequence length="340" mass="38153">MAVLFRHISERSSLLQRTSSSKILSVKEFTAAIMMSSESTKKAMSGFNLIAIAAALIFHALIVVPYCSKLFKNSKAENRCSFRTGQAIRRTSVWLAIWFLELCLGSLYYARVSDRFHSYIGDIRRCIEFFTALYATLAFTSALLAQFELSLEIQYQQKGTRDDAKIGSAGQPARYYEIFARTVEIVAVLRFLTSIGTLGGTCHQSVYTVSILLDMFISILFLLAASTSFIYFANARPAFHQSVCHFIVFPKASSIIFHISPVIPHALSVLQHLVDVIATVETRYQELRSHEARNGVYWEACRVICVGWSMIACLLIVYTIQAKRSDGIGKLSFTTLPRKS</sequence>
<evidence type="ECO:0000256" key="1">
    <source>
        <dbReference type="SAM" id="Phobius"/>
    </source>
</evidence>
<keyword evidence="1" id="KW-0472">Membrane</keyword>
<name>A0A9N9YQK1_9HYPO</name>
<organism evidence="2 3">
    <name type="scientific">Clonostachys rhizophaga</name>
    <dbReference type="NCBI Taxonomy" id="160324"/>
    <lineage>
        <taxon>Eukaryota</taxon>
        <taxon>Fungi</taxon>
        <taxon>Dikarya</taxon>
        <taxon>Ascomycota</taxon>
        <taxon>Pezizomycotina</taxon>
        <taxon>Sordariomycetes</taxon>
        <taxon>Hypocreomycetidae</taxon>
        <taxon>Hypocreales</taxon>
        <taxon>Bionectriaceae</taxon>
        <taxon>Clonostachys</taxon>
    </lineage>
</organism>
<reference evidence="2" key="1">
    <citation type="submission" date="2021-10" db="EMBL/GenBank/DDBJ databases">
        <authorList>
            <person name="Piombo E."/>
        </authorList>
    </citation>
    <scope>NUCLEOTIDE SEQUENCE</scope>
</reference>
<feature type="transmembrane region" description="Helical" evidence="1">
    <location>
        <begin position="211"/>
        <end position="233"/>
    </location>
</feature>
<evidence type="ECO:0000313" key="2">
    <source>
        <dbReference type="EMBL" id="CAH0032621.1"/>
    </source>
</evidence>